<dbReference type="RefSeq" id="WP_166932590.1">
    <property type="nucleotide sequence ID" value="NZ_BAAADD010000002.1"/>
</dbReference>
<evidence type="ECO:0000256" key="12">
    <source>
        <dbReference type="ARBA" id="ARBA00023264"/>
    </source>
</evidence>
<feature type="transmembrane region" description="Helical" evidence="14">
    <location>
        <begin position="151"/>
        <end position="172"/>
    </location>
</feature>
<keyword evidence="6" id="KW-0444">Lipid biosynthesis</keyword>
<evidence type="ECO:0000256" key="8">
    <source>
        <dbReference type="ARBA" id="ARBA00022989"/>
    </source>
</evidence>
<evidence type="ECO:0000256" key="1">
    <source>
        <dbReference type="ARBA" id="ARBA00004141"/>
    </source>
</evidence>
<evidence type="ECO:0000256" key="13">
    <source>
        <dbReference type="ARBA" id="ARBA00048586"/>
    </source>
</evidence>
<comment type="catalytic activity">
    <reaction evidence="13">
        <text>a CDP-1,2-diacyl-sn-glycerol + sn-glycerol 3-phosphate = a 1,2-diacyl-sn-glycero-3-phospho-(1'-sn-glycero-3'-phosphate) + CMP + H(+)</text>
        <dbReference type="Rhea" id="RHEA:12593"/>
        <dbReference type="ChEBI" id="CHEBI:15378"/>
        <dbReference type="ChEBI" id="CHEBI:57597"/>
        <dbReference type="ChEBI" id="CHEBI:58332"/>
        <dbReference type="ChEBI" id="CHEBI:60110"/>
        <dbReference type="ChEBI" id="CHEBI:60377"/>
        <dbReference type="EC" id="2.7.8.5"/>
    </reaction>
</comment>
<comment type="similarity">
    <text evidence="3">Belongs to the CDP-alcohol phosphatidyltransferase class-I family.</text>
</comment>
<keyword evidence="9" id="KW-0443">Lipid metabolism</keyword>
<dbReference type="InterPro" id="IPR004570">
    <property type="entry name" value="Phosphatidylglycerol_P_synth"/>
</dbReference>
<dbReference type="EC" id="2.7.8.5" evidence="4"/>
<dbReference type="PIRSF" id="PIRSF000847">
    <property type="entry name" value="Phos_ph_gly_syn"/>
    <property type="match status" value="1"/>
</dbReference>
<dbReference type="Gene3D" id="1.20.120.1760">
    <property type="match status" value="1"/>
</dbReference>
<gene>
    <name evidence="15" type="ORF">GCM10008942_09790</name>
</gene>
<evidence type="ECO:0000256" key="9">
    <source>
        <dbReference type="ARBA" id="ARBA00023098"/>
    </source>
</evidence>
<evidence type="ECO:0000256" key="4">
    <source>
        <dbReference type="ARBA" id="ARBA00013170"/>
    </source>
</evidence>
<accession>A0ABN1EC67</accession>
<evidence type="ECO:0000313" key="16">
    <source>
        <dbReference type="Proteomes" id="UP001499951"/>
    </source>
</evidence>
<dbReference type="PANTHER" id="PTHR14269">
    <property type="entry name" value="CDP-DIACYLGLYCEROL--GLYCEROL-3-PHOSPHATE 3-PHOSPHATIDYLTRANSFERASE-RELATED"/>
    <property type="match status" value="1"/>
</dbReference>
<feature type="transmembrane region" description="Helical" evidence="14">
    <location>
        <begin position="7"/>
        <end position="27"/>
    </location>
</feature>
<dbReference type="InterPro" id="IPR043130">
    <property type="entry name" value="CDP-OH_PTrfase_TM_dom"/>
</dbReference>
<feature type="transmembrane region" description="Helical" evidence="14">
    <location>
        <begin position="97"/>
        <end position="115"/>
    </location>
</feature>
<evidence type="ECO:0000256" key="6">
    <source>
        <dbReference type="ARBA" id="ARBA00022516"/>
    </source>
</evidence>
<dbReference type="InterPro" id="IPR050324">
    <property type="entry name" value="CDP-alcohol_PTase-I"/>
</dbReference>
<evidence type="ECO:0000256" key="2">
    <source>
        <dbReference type="ARBA" id="ARBA00005042"/>
    </source>
</evidence>
<evidence type="ECO:0000256" key="14">
    <source>
        <dbReference type="SAM" id="Phobius"/>
    </source>
</evidence>
<keyword evidence="10 14" id="KW-0472">Membrane</keyword>
<keyword evidence="12" id="KW-1208">Phospholipid metabolism</keyword>
<evidence type="ECO:0000256" key="5">
    <source>
        <dbReference type="ARBA" id="ARBA00014944"/>
    </source>
</evidence>
<keyword evidence="16" id="KW-1185">Reference proteome</keyword>
<evidence type="ECO:0000256" key="10">
    <source>
        <dbReference type="ARBA" id="ARBA00023136"/>
    </source>
</evidence>
<evidence type="ECO:0000256" key="11">
    <source>
        <dbReference type="ARBA" id="ARBA00023209"/>
    </source>
</evidence>
<dbReference type="Proteomes" id="UP001499951">
    <property type="component" value="Unassembled WGS sequence"/>
</dbReference>
<evidence type="ECO:0000256" key="7">
    <source>
        <dbReference type="ARBA" id="ARBA00022692"/>
    </source>
</evidence>
<dbReference type="Pfam" id="PF01066">
    <property type="entry name" value="CDP-OH_P_transf"/>
    <property type="match status" value="1"/>
</dbReference>
<proteinExistence type="inferred from homology"/>
<dbReference type="PANTHER" id="PTHR14269:SF11">
    <property type="entry name" value="CDP-DIACYLGLYCEROL--GLYCEROL-3-PHOSPHATE 3-PHOSPHATIDYLTRANSFERASE"/>
    <property type="match status" value="1"/>
</dbReference>
<comment type="pathway">
    <text evidence="2">Phospholipid metabolism; phosphatidylglycerol biosynthesis; phosphatidylglycerol from CDP-diacylglycerol: step 1/2.</text>
</comment>
<feature type="transmembrane region" description="Helical" evidence="14">
    <location>
        <begin position="127"/>
        <end position="145"/>
    </location>
</feature>
<dbReference type="InterPro" id="IPR000462">
    <property type="entry name" value="CDP-OH_P_trans"/>
</dbReference>
<reference evidence="15 16" key="1">
    <citation type="journal article" date="2019" name="Int. J. Syst. Evol. Microbiol.">
        <title>The Global Catalogue of Microorganisms (GCM) 10K type strain sequencing project: providing services to taxonomists for standard genome sequencing and annotation.</title>
        <authorList>
            <consortium name="The Broad Institute Genomics Platform"/>
            <consortium name="The Broad Institute Genome Sequencing Center for Infectious Disease"/>
            <person name="Wu L."/>
            <person name="Ma J."/>
        </authorList>
    </citation>
    <scope>NUCLEOTIDE SEQUENCE [LARGE SCALE GENOMIC DNA]</scope>
    <source>
        <strain evidence="15 16">JCM 15089</strain>
    </source>
</reference>
<evidence type="ECO:0000256" key="3">
    <source>
        <dbReference type="ARBA" id="ARBA00010441"/>
    </source>
</evidence>
<protein>
    <recommendedName>
        <fullName evidence="5">CDP-diacylglycerol--glycerol-3-phosphate 3-phosphatidyltransferase</fullName>
        <ecNumber evidence="4">2.7.8.5</ecNumber>
    </recommendedName>
</protein>
<keyword evidence="8 14" id="KW-1133">Transmembrane helix</keyword>
<comment type="subcellular location">
    <subcellularLocation>
        <location evidence="1">Membrane</location>
        <topology evidence="1">Multi-pass membrane protein</topology>
    </subcellularLocation>
</comment>
<comment type="caution">
    <text evidence="15">The sequence shown here is derived from an EMBL/GenBank/DDBJ whole genome shotgun (WGS) entry which is preliminary data.</text>
</comment>
<keyword evidence="7 14" id="KW-0812">Transmembrane</keyword>
<keyword evidence="11" id="KW-0594">Phospholipid biosynthesis</keyword>
<dbReference type="EMBL" id="BAAADD010000002">
    <property type="protein sequence ID" value="GAA0563399.1"/>
    <property type="molecule type" value="Genomic_DNA"/>
</dbReference>
<name>A0ABN1EC67_9PROT</name>
<organism evidence="15 16">
    <name type="scientific">Rhizomicrobium electricum</name>
    <dbReference type="NCBI Taxonomy" id="480070"/>
    <lineage>
        <taxon>Bacteria</taxon>
        <taxon>Pseudomonadati</taxon>
        <taxon>Pseudomonadota</taxon>
        <taxon>Alphaproteobacteria</taxon>
        <taxon>Micropepsales</taxon>
        <taxon>Micropepsaceae</taxon>
        <taxon>Rhizomicrobium</taxon>
    </lineage>
</organism>
<sequence length="190" mass="20170">MIAVLRQAPNILSGLRLVAAPIAAWLILHGEDFPALCVFCLAGLSDAADGFLAKKFGLASRFGAWLDPAADKLLMLASFVSLTYVGAVPLWLTAMVIGRDIAIVLGVLLAKLLGMPLEVKPLMVGKVSTVVQVLYIVLVLLLLTLHEAPVLPANIGVAMVALLTAWSFLAYAQIWLKAAFRRVPQGDGTA</sequence>
<evidence type="ECO:0000313" key="15">
    <source>
        <dbReference type="EMBL" id="GAA0563399.1"/>
    </source>
</evidence>